<name>A0A0H3L172_PANAA</name>
<evidence type="ECO:0000313" key="3">
    <source>
        <dbReference type="Proteomes" id="UP000006690"/>
    </source>
</evidence>
<dbReference type="AlphaFoldDB" id="A0A0H3L172"/>
<dbReference type="HOGENOM" id="CLU_031280_2_0_6"/>
<dbReference type="Proteomes" id="UP000006690">
    <property type="component" value="Chromosome"/>
</dbReference>
<dbReference type="EMBL" id="AP012032">
    <property type="protein sequence ID" value="BAK10465.1"/>
    <property type="molecule type" value="Genomic_DNA"/>
</dbReference>
<dbReference type="OrthoDB" id="1317478at2"/>
<keyword evidence="1" id="KW-0472">Membrane</keyword>
<feature type="transmembrane region" description="Helical" evidence="1">
    <location>
        <begin position="259"/>
        <end position="275"/>
    </location>
</feature>
<evidence type="ECO:0000256" key="1">
    <source>
        <dbReference type="SAM" id="Phobius"/>
    </source>
</evidence>
<organism evidence="2 3">
    <name type="scientific">Pantoea ananatis (strain AJ13355)</name>
    <dbReference type="NCBI Taxonomy" id="932677"/>
    <lineage>
        <taxon>Bacteria</taxon>
        <taxon>Pseudomonadati</taxon>
        <taxon>Pseudomonadota</taxon>
        <taxon>Gammaproteobacteria</taxon>
        <taxon>Enterobacterales</taxon>
        <taxon>Erwiniaceae</taxon>
        <taxon>Pantoea</taxon>
    </lineage>
</organism>
<evidence type="ECO:0000313" key="2">
    <source>
        <dbReference type="EMBL" id="BAK10465.1"/>
    </source>
</evidence>
<dbReference type="Pfam" id="PF14264">
    <property type="entry name" value="Glucos_trans_II"/>
    <property type="match status" value="1"/>
</dbReference>
<keyword evidence="1" id="KW-0812">Transmembrane</keyword>
<reference evidence="3" key="1">
    <citation type="journal article" date="2012" name="Appl. Microbiol. Biotechnol.">
        <title>The complete genome sequence of Pantoea ananatis AJ13355, an organism with great biotechnological potential.</title>
        <authorList>
            <person name="Hara Y."/>
            <person name="Kadotani N."/>
            <person name="Izui H."/>
            <person name="Katashkina J.I."/>
            <person name="Kuvaeva T.M."/>
            <person name="Andreeva I.G."/>
            <person name="Golubeva L.I."/>
            <person name="Malko D.B."/>
            <person name="Makeev V.J."/>
            <person name="Mashko S.V."/>
            <person name="Kozlov Y.I."/>
        </authorList>
    </citation>
    <scope>NUCLEOTIDE SEQUENCE [LARGE SCALE GENOMIC DNA]</scope>
    <source>
        <strain evidence="3">AJ13355</strain>
    </source>
</reference>
<feature type="transmembrane region" description="Helical" evidence="1">
    <location>
        <begin position="74"/>
        <end position="94"/>
    </location>
</feature>
<feature type="transmembrane region" description="Helical" evidence="1">
    <location>
        <begin position="314"/>
        <end position="335"/>
    </location>
</feature>
<evidence type="ECO:0008006" key="4">
    <source>
        <dbReference type="Google" id="ProtNLM"/>
    </source>
</evidence>
<dbReference type="PATRIC" id="fig|932677.3.peg.428"/>
<proteinExistence type="predicted"/>
<dbReference type="KEGG" id="paj:PAJ_0385"/>
<keyword evidence="1" id="KW-1133">Transmembrane helix</keyword>
<dbReference type="eggNOG" id="ENOG5032NM5">
    <property type="taxonomic scope" value="Bacteria"/>
</dbReference>
<feature type="transmembrane region" description="Helical" evidence="1">
    <location>
        <begin position="287"/>
        <end position="308"/>
    </location>
</feature>
<dbReference type="InterPro" id="IPR025686">
    <property type="entry name" value="Glucos_trans_II"/>
</dbReference>
<sequence>MEFRMICKNDKKMLALYAGLALLFIYPLIQAGVFYRDDLDRAITGQYGWRGLGRPMADILMKILSASGHYNLDLFPYTMIASCLFIGAASLMLSKHLVKMDVPNEKLVAALLIFNPFFLQNIAYRYDSLGMSIAFFLAVAAYTYSSSSQIREYSVKVIAGVLSLTLYQPCANIFIALLAIDIVILAVKSELTVAGMFKTIVNKASLFIGFFLVYMLFFASKKNSRAELIHPNQEGFAHLLNTVVALKELILSYFYGPVYIYFLIPVVIAFLLMLYKFRQQKSKSLAVILYCTVAFFIFLVSLMGPTILLVDAPVAPRAIVSFSTLLVMIAVPVVFFSPRLRYISLIPVITAIAFSAQLSSALKSQREYEDLIFNMVTRDLINIKNIHSIGTVGQINIDERAKLLMENKPLIGHFLSPASQFLASFQLINKGFTQTTHGYGNEDDNHQLLQKMLQKGINPVIANSAYSLYVEDGTAIVKLGGGAQ</sequence>
<feature type="transmembrane region" description="Helical" evidence="1">
    <location>
        <begin position="129"/>
        <end position="145"/>
    </location>
</feature>
<accession>A0A0H3L172</accession>
<gene>
    <name evidence="2" type="ordered locus">PAJ_0385</name>
</gene>
<feature type="transmembrane region" description="Helical" evidence="1">
    <location>
        <begin position="200"/>
        <end position="219"/>
    </location>
</feature>
<protein>
    <recommendedName>
        <fullName evidence="4">Glucosyltransferase domain-containing protein</fullName>
    </recommendedName>
</protein>
<feature type="transmembrane region" description="Helical" evidence="1">
    <location>
        <begin position="157"/>
        <end position="180"/>
    </location>
</feature>